<evidence type="ECO:0000259" key="9">
    <source>
        <dbReference type="Pfam" id="PF00394"/>
    </source>
</evidence>
<evidence type="ECO:0000256" key="4">
    <source>
        <dbReference type="ARBA" id="ARBA00022737"/>
    </source>
</evidence>
<dbReference type="InterPro" id="IPR033138">
    <property type="entry name" value="Cu_oxidase_CS"/>
</dbReference>
<dbReference type="Pfam" id="PF07732">
    <property type="entry name" value="Cu-oxidase_3"/>
    <property type="match status" value="1"/>
</dbReference>
<dbReference type="PANTHER" id="PTHR11709">
    <property type="entry name" value="MULTI-COPPER OXIDASE"/>
    <property type="match status" value="1"/>
</dbReference>
<keyword evidence="3 8" id="KW-0732">Signal</keyword>
<dbReference type="CDD" id="cd13850">
    <property type="entry name" value="CuRO_1_Abr2_like"/>
    <property type="match status" value="1"/>
</dbReference>
<evidence type="ECO:0000256" key="7">
    <source>
        <dbReference type="ARBA" id="ARBA00023180"/>
    </source>
</evidence>
<evidence type="ECO:0000256" key="6">
    <source>
        <dbReference type="ARBA" id="ARBA00023008"/>
    </source>
</evidence>
<dbReference type="Gene3D" id="2.60.40.420">
    <property type="entry name" value="Cupredoxins - blue copper proteins"/>
    <property type="match status" value="3"/>
</dbReference>
<evidence type="ECO:0000259" key="10">
    <source>
        <dbReference type="Pfam" id="PF07731"/>
    </source>
</evidence>
<dbReference type="GO" id="GO:0016491">
    <property type="term" value="F:oxidoreductase activity"/>
    <property type="evidence" value="ECO:0007669"/>
    <property type="project" value="UniProtKB-KW"/>
</dbReference>
<protein>
    <submittedName>
        <fullName evidence="12">Cupredoxin</fullName>
    </submittedName>
</protein>
<name>A0A8K0SXV6_9HYPO</name>
<comment type="caution">
    <text evidence="12">The sequence shown here is derived from an EMBL/GenBank/DDBJ whole genome shotgun (WGS) entry which is preliminary data.</text>
</comment>
<keyword evidence="2" id="KW-0479">Metal-binding</keyword>
<evidence type="ECO:0000256" key="2">
    <source>
        <dbReference type="ARBA" id="ARBA00022723"/>
    </source>
</evidence>
<dbReference type="Pfam" id="PF07731">
    <property type="entry name" value="Cu-oxidase_2"/>
    <property type="match status" value="1"/>
</dbReference>
<keyword evidence="6" id="KW-0186">Copper</keyword>
<dbReference type="Pfam" id="PF00394">
    <property type="entry name" value="Cu-oxidase"/>
    <property type="match status" value="1"/>
</dbReference>
<dbReference type="OrthoDB" id="2121828at2759"/>
<dbReference type="CDD" id="cd13898">
    <property type="entry name" value="CuRO_3_Abr2_like"/>
    <property type="match status" value="1"/>
</dbReference>
<keyword evidence="7" id="KW-0325">Glycoprotein</keyword>
<accession>A0A8K0SXV6</accession>
<evidence type="ECO:0000256" key="1">
    <source>
        <dbReference type="ARBA" id="ARBA00010609"/>
    </source>
</evidence>
<dbReference type="InterPro" id="IPR002355">
    <property type="entry name" value="Cu_oxidase_Cu_BS"/>
</dbReference>
<keyword evidence="4" id="KW-0677">Repeat</keyword>
<dbReference type="SUPFAM" id="SSF49503">
    <property type="entry name" value="Cupredoxins"/>
    <property type="match status" value="3"/>
</dbReference>
<dbReference type="GO" id="GO:0005507">
    <property type="term" value="F:copper ion binding"/>
    <property type="evidence" value="ECO:0007669"/>
    <property type="project" value="InterPro"/>
</dbReference>
<evidence type="ECO:0000256" key="8">
    <source>
        <dbReference type="SAM" id="SignalP"/>
    </source>
</evidence>
<evidence type="ECO:0000259" key="11">
    <source>
        <dbReference type="Pfam" id="PF07732"/>
    </source>
</evidence>
<dbReference type="CDD" id="cd13876">
    <property type="entry name" value="CuRO_2_Abr2_like"/>
    <property type="match status" value="1"/>
</dbReference>
<dbReference type="PROSITE" id="PS00080">
    <property type="entry name" value="MULTICOPPER_OXIDASE2"/>
    <property type="match status" value="1"/>
</dbReference>
<feature type="chain" id="PRO_5035483196" evidence="8">
    <location>
        <begin position="22"/>
        <end position="605"/>
    </location>
</feature>
<dbReference type="Proteomes" id="UP000813444">
    <property type="component" value="Unassembled WGS sequence"/>
</dbReference>
<evidence type="ECO:0000256" key="3">
    <source>
        <dbReference type="ARBA" id="ARBA00022729"/>
    </source>
</evidence>
<dbReference type="AlphaFoldDB" id="A0A8K0SXV6"/>
<evidence type="ECO:0000256" key="5">
    <source>
        <dbReference type="ARBA" id="ARBA00023002"/>
    </source>
</evidence>
<feature type="signal peptide" evidence="8">
    <location>
        <begin position="1"/>
        <end position="21"/>
    </location>
</feature>
<evidence type="ECO:0000313" key="12">
    <source>
        <dbReference type="EMBL" id="KAH7325751.1"/>
    </source>
</evidence>
<dbReference type="InterPro" id="IPR045087">
    <property type="entry name" value="Cu-oxidase_fam"/>
</dbReference>
<dbReference type="InterPro" id="IPR001117">
    <property type="entry name" value="Cu-oxidase_2nd"/>
</dbReference>
<comment type="similarity">
    <text evidence="1">Belongs to the multicopper oxidase family.</text>
</comment>
<dbReference type="InterPro" id="IPR011707">
    <property type="entry name" value="Cu-oxidase-like_N"/>
</dbReference>
<dbReference type="InterPro" id="IPR011706">
    <property type="entry name" value="Cu-oxidase_C"/>
</dbReference>
<organism evidence="12 13">
    <name type="scientific">Stachybotrys elegans</name>
    <dbReference type="NCBI Taxonomy" id="80388"/>
    <lineage>
        <taxon>Eukaryota</taxon>
        <taxon>Fungi</taxon>
        <taxon>Dikarya</taxon>
        <taxon>Ascomycota</taxon>
        <taxon>Pezizomycotina</taxon>
        <taxon>Sordariomycetes</taxon>
        <taxon>Hypocreomycetidae</taxon>
        <taxon>Hypocreales</taxon>
        <taxon>Stachybotryaceae</taxon>
        <taxon>Stachybotrys</taxon>
    </lineage>
</organism>
<proteinExistence type="inferred from homology"/>
<dbReference type="PROSITE" id="PS00079">
    <property type="entry name" value="MULTICOPPER_OXIDASE1"/>
    <property type="match status" value="1"/>
</dbReference>
<sequence length="605" mass="66914">MYNFLRFSLVLLLAQALTAWAAPSSARHKRTYDLHITWDTYAPDGFEREMLLVNGQSPGPVIEATQDEWVVVRVHNYSPFNTSVHYHGIEMRGTPWADGVPGVTQRPIAPGCMYTYEFETTQAGSYWYHAHFHGQIEDGLYGAMVLHPRKSDPKPFHLITNSSRAVRAMERAERHVQPLLVSDVTHLTSGDKQDITVAAGIEITCYDSVVFNGKGSVQCLPEEEVAAHLSPVQQMYLSLIPGLTMTDKACLPAEALNLIAGGGGNVSAIPEGVYSGCTPTEGSVEVIHAPEPVGCPSEQWVAIDIIGAINFMTAAVSIDEHDMWVYAMDGGYIEPQRVQALVLTNGDRYSVLVNARRAGDFKIRVNAVSALQMLTGHALLSVAGTPEDTSESEPFINIVGMPLSEDVVFFNQAVAHPYPADPIPETADELFVLNMKLDGASYLWAMNSSRLMPEDLDHRVPTLFKPEPNVRNNVTLTTRYGTWVDLVFFASTSPMPPHPIHKHGNKMYQIGAGTGPFPWSSVQEAMQEIPEQFNLVNPPRRDAFATLPAETDVGWIVVRYHVTNPGPWLLHCHINNHMMGGMMVIIQDAPEAWPTVPEKYRNYGM</sequence>
<evidence type="ECO:0000313" key="13">
    <source>
        <dbReference type="Proteomes" id="UP000813444"/>
    </source>
</evidence>
<feature type="domain" description="Plastocyanin-like" evidence="10">
    <location>
        <begin position="470"/>
        <end position="590"/>
    </location>
</feature>
<gene>
    <name evidence="12" type="ORF">B0I35DRAFT_474491</name>
</gene>
<feature type="domain" description="Plastocyanin-like" evidence="11">
    <location>
        <begin position="36"/>
        <end position="150"/>
    </location>
</feature>
<dbReference type="InterPro" id="IPR008972">
    <property type="entry name" value="Cupredoxin"/>
</dbReference>
<reference evidence="12" key="1">
    <citation type="journal article" date="2021" name="Nat. Commun.">
        <title>Genetic determinants of endophytism in the Arabidopsis root mycobiome.</title>
        <authorList>
            <person name="Mesny F."/>
            <person name="Miyauchi S."/>
            <person name="Thiergart T."/>
            <person name="Pickel B."/>
            <person name="Atanasova L."/>
            <person name="Karlsson M."/>
            <person name="Huettel B."/>
            <person name="Barry K.W."/>
            <person name="Haridas S."/>
            <person name="Chen C."/>
            <person name="Bauer D."/>
            <person name="Andreopoulos W."/>
            <person name="Pangilinan J."/>
            <person name="LaButti K."/>
            <person name="Riley R."/>
            <person name="Lipzen A."/>
            <person name="Clum A."/>
            <person name="Drula E."/>
            <person name="Henrissat B."/>
            <person name="Kohler A."/>
            <person name="Grigoriev I.V."/>
            <person name="Martin F.M."/>
            <person name="Hacquard S."/>
        </authorList>
    </citation>
    <scope>NUCLEOTIDE SEQUENCE</scope>
    <source>
        <strain evidence="12">MPI-CAGE-CH-0235</strain>
    </source>
</reference>
<keyword evidence="13" id="KW-1185">Reference proteome</keyword>
<keyword evidence="5" id="KW-0560">Oxidoreductase</keyword>
<dbReference type="PANTHER" id="PTHR11709:SF488">
    <property type="entry name" value="LACCASE-RELATED"/>
    <property type="match status" value="1"/>
</dbReference>
<feature type="domain" description="Plastocyanin-like" evidence="9">
    <location>
        <begin position="305"/>
        <end position="369"/>
    </location>
</feature>
<dbReference type="EMBL" id="JAGPNK010000002">
    <property type="protein sequence ID" value="KAH7325751.1"/>
    <property type="molecule type" value="Genomic_DNA"/>
</dbReference>